<proteinExistence type="predicted"/>
<organism evidence="1 3">
    <name type="scientific">Adineta steineri</name>
    <dbReference type="NCBI Taxonomy" id="433720"/>
    <lineage>
        <taxon>Eukaryota</taxon>
        <taxon>Metazoa</taxon>
        <taxon>Spiralia</taxon>
        <taxon>Gnathifera</taxon>
        <taxon>Rotifera</taxon>
        <taxon>Eurotatoria</taxon>
        <taxon>Bdelloidea</taxon>
        <taxon>Adinetida</taxon>
        <taxon>Adinetidae</taxon>
        <taxon>Adineta</taxon>
    </lineage>
</organism>
<dbReference type="Proteomes" id="UP000663868">
    <property type="component" value="Unassembled WGS sequence"/>
</dbReference>
<evidence type="ECO:0000313" key="1">
    <source>
        <dbReference type="EMBL" id="CAF0934686.1"/>
    </source>
</evidence>
<name>A0A814BZ65_9BILA</name>
<accession>A0A814BZ65</accession>
<protein>
    <recommendedName>
        <fullName evidence="4">Cysteine-rich transmembrane CYSTM domain-containing protein</fullName>
    </recommendedName>
</protein>
<evidence type="ECO:0000313" key="3">
    <source>
        <dbReference type="Proteomes" id="UP000663860"/>
    </source>
</evidence>
<gene>
    <name evidence="1" type="ORF">IZO911_LOCUS14079</name>
    <name evidence="2" type="ORF">KXQ929_LOCUS19395</name>
</gene>
<dbReference type="EMBL" id="CAJOBB010001314">
    <property type="protein sequence ID" value="CAF3839636.1"/>
    <property type="molecule type" value="Genomic_DNA"/>
</dbReference>
<evidence type="ECO:0008006" key="4">
    <source>
        <dbReference type="Google" id="ProtNLM"/>
    </source>
</evidence>
<dbReference type="EMBL" id="CAJNOE010000116">
    <property type="protein sequence ID" value="CAF0934686.1"/>
    <property type="molecule type" value="Genomic_DNA"/>
</dbReference>
<dbReference type="AlphaFoldDB" id="A0A814BZ65"/>
<evidence type="ECO:0000313" key="2">
    <source>
        <dbReference type="EMBL" id="CAF3839636.1"/>
    </source>
</evidence>
<comment type="caution">
    <text evidence="1">The sequence shown here is derived from an EMBL/GenBank/DDBJ whole genome shotgun (WGS) entry which is preliminary data.</text>
</comment>
<reference evidence="1" key="1">
    <citation type="submission" date="2021-02" db="EMBL/GenBank/DDBJ databases">
        <authorList>
            <person name="Nowell W R."/>
        </authorList>
    </citation>
    <scope>NUCLEOTIDE SEQUENCE</scope>
</reference>
<dbReference type="Proteomes" id="UP000663860">
    <property type="component" value="Unassembled WGS sequence"/>
</dbReference>
<sequence length="79" mass="8701">MNNTIQQQPSSLALFNGEQDQMKIEAVKNDTSKVEQQLPSRNNFPKGLRGGGACFDCLACLCFCCAIEEIACFECCKDC</sequence>